<gene>
    <name evidence="2" type="ORF">PGTUg99_027866</name>
</gene>
<sequence length="96" mass="10533">MAQPKLPAEGISEVSPPVSHSPQTTSTCRSNRAAYRPVFHRRISVITLRIQLGSRLTGAGRPPSKFLDQQCIAEFVLGQSMPAAVETVSRSLRFQQ</sequence>
<evidence type="ECO:0000256" key="1">
    <source>
        <dbReference type="SAM" id="MobiDB-lite"/>
    </source>
</evidence>
<feature type="compositionally biased region" description="Polar residues" evidence="1">
    <location>
        <begin position="18"/>
        <end position="30"/>
    </location>
</feature>
<dbReference type="EMBL" id="VDEP01000407">
    <property type="protein sequence ID" value="KAA1088231.1"/>
    <property type="molecule type" value="Genomic_DNA"/>
</dbReference>
<evidence type="ECO:0000313" key="3">
    <source>
        <dbReference type="Proteomes" id="UP000325313"/>
    </source>
</evidence>
<reference evidence="2 3" key="1">
    <citation type="submission" date="2019-05" db="EMBL/GenBank/DDBJ databases">
        <title>Emergence of the Ug99 lineage of the wheat stem rust pathogen through somatic hybridization.</title>
        <authorList>
            <person name="Li F."/>
            <person name="Upadhyaya N.M."/>
            <person name="Sperschneider J."/>
            <person name="Matny O."/>
            <person name="Nguyen-Phuc H."/>
            <person name="Mago R."/>
            <person name="Raley C."/>
            <person name="Miller M.E."/>
            <person name="Silverstein K.A.T."/>
            <person name="Henningsen E."/>
            <person name="Hirsch C.D."/>
            <person name="Visser B."/>
            <person name="Pretorius Z.A."/>
            <person name="Steffenson B.J."/>
            <person name="Schwessinger B."/>
            <person name="Dodds P.N."/>
            <person name="Figueroa M."/>
        </authorList>
    </citation>
    <scope>NUCLEOTIDE SEQUENCE [LARGE SCALE GENOMIC DNA]</scope>
    <source>
        <strain evidence="2 3">Ug99</strain>
    </source>
</reference>
<accession>A0A5B0NFZ1</accession>
<evidence type="ECO:0000313" key="2">
    <source>
        <dbReference type="EMBL" id="KAA1088231.1"/>
    </source>
</evidence>
<feature type="region of interest" description="Disordered" evidence="1">
    <location>
        <begin position="1"/>
        <end position="32"/>
    </location>
</feature>
<dbReference type="Proteomes" id="UP000325313">
    <property type="component" value="Unassembled WGS sequence"/>
</dbReference>
<protein>
    <submittedName>
        <fullName evidence="2">Uncharacterized protein</fullName>
    </submittedName>
</protein>
<name>A0A5B0NFZ1_PUCGR</name>
<proteinExistence type="predicted"/>
<dbReference type="AlphaFoldDB" id="A0A5B0NFZ1"/>
<comment type="caution">
    <text evidence="2">The sequence shown here is derived from an EMBL/GenBank/DDBJ whole genome shotgun (WGS) entry which is preliminary data.</text>
</comment>
<organism evidence="2 3">
    <name type="scientific">Puccinia graminis f. sp. tritici</name>
    <dbReference type="NCBI Taxonomy" id="56615"/>
    <lineage>
        <taxon>Eukaryota</taxon>
        <taxon>Fungi</taxon>
        <taxon>Dikarya</taxon>
        <taxon>Basidiomycota</taxon>
        <taxon>Pucciniomycotina</taxon>
        <taxon>Pucciniomycetes</taxon>
        <taxon>Pucciniales</taxon>
        <taxon>Pucciniaceae</taxon>
        <taxon>Puccinia</taxon>
    </lineage>
</organism>